<evidence type="ECO:0000313" key="1">
    <source>
        <dbReference type="EMBL" id="MBB5021876.1"/>
    </source>
</evidence>
<dbReference type="AlphaFoldDB" id="A0A7W7Y4D0"/>
<sequence>MNLTETLQNVGTFNDTERQAVAELAEALQTLPQVQGIFLFGDKLRDESADISLIVLVDIRSSQLLEQVVQMVHDTEEQHQCLITPEVFATEVFVALVQSGSPRLQNFQREAVVLYQRDEAG</sequence>
<keyword evidence="2" id="KW-1185">Reference proteome</keyword>
<dbReference type="GO" id="GO:0016740">
    <property type="term" value="F:transferase activity"/>
    <property type="evidence" value="ECO:0007669"/>
    <property type="project" value="UniProtKB-KW"/>
</dbReference>
<accession>A0A7W7Y4D0</accession>
<proteinExistence type="predicted"/>
<dbReference type="RefSeq" id="WP_183731386.1">
    <property type="nucleotide sequence ID" value="NZ_JACHID010000006.1"/>
</dbReference>
<name>A0A7W7Y4D0_9BACT</name>
<protein>
    <submittedName>
        <fullName evidence="1">Putative nucleotidyltransferase</fullName>
    </submittedName>
</protein>
<reference evidence="1 2" key="1">
    <citation type="submission" date="2020-08" db="EMBL/GenBank/DDBJ databases">
        <title>Genomic Encyclopedia of Type Strains, Phase IV (KMG-IV): sequencing the most valuable type-strain genomes for metagenomic binning, comparative biology and taxonomic classification.</title>
        <authorList>
            <person name="Goeker M."/>
        </authorList>
    </citation>
    <scope>NUCLEOTIDE SEQUENCE [LARGE SCALE GENOMIC DNA]</scope>
    <source>
        <strain evidence="1 2">DSM 22071</strain>
    </source>
</reference>
<dbReference type="Proteomes" id="UP000528322">
    <property type="component" value="Unassembled WGS sequence"/>
</dbReference>
<evidence type="ECO:0000313" key="2">
    <source>
        <dbReference type="Proteomes" id="UP000528322"/>
    </source>
</evidence>
<dbReference type="EMBL" id="JACHID010000006">
    <property type="protein sequence ID" value="MBB5021876.1"/>
    <property type="molecule type" value="Genomic_DNA"/>
</dbReference>
<organism evidence="1 2">
    <name type="scientific">Desulfurispira natronophila</name>
    <dbReference type="NCBI Taxonomy" id="682562"/>
    <lineage>
        <taxon>Bacteria</taxon>
        <taxon>Pseudomonadati</taxon>
        <taxon>Chrysiogenota</taxon>
        <taxon>Chrysiogenia</taxon>
        <taxon>Chrysiogenales</taxon>
        <taxon>Chrysiogenaceae</taxon>
        <taxon>Desulfurispira</taxon>
    </lineage>
</organism>
<keyword evidence="1" id="KW-0808">Transferase</keyword>
<comment type="caution">
    <text evidence="1">The sequence shown here is derived from an EMBL/GenBank/DDBJ whole genome shotgun (WGS) entry which is preliminary data.</text>
</comment>
<gene>
    <name evidence="1" type="ORF">HNR37_001190</name>
</gene>